<dbReference type="PANTHER" id="PTHR43568:SF1">
    <property type="entry name" value="P PROTEIN"/>
    <property type="match status" value="1"/>
</dbReference>
<keyword evidence="6 8" id="KW-1133">Transmembrane helix</keyword>
<feature type="transmembrane region" description="Helical" evidence="8">
    <location>
        <begin position="93"/>
        <end position="110"/>
    </location>
</feature>
<feature type="transmembrane region" description="Helical" evidence="8">
    <location>
        <begin position="360"/>
        <end position="384"/>
    </location>
</feature>
<evidence type="ECO:0000313" key="10">
    <source>
        <dbReference type="EMBL" id="MBM7562781.1"/>
    </source>
</evidence>
<proteinExistence type="inferred from homology"/>
<feature type="transmembrane region" description="Helical" evidence="8">
    <location>
        <begin position="6"/>
        <end position="22"/>
    </location>
</feature>
<feature type="transmembrane region" description="Helical" evidence="8">
    <location>
        <begin position="29"/>
        <end position="44"/>
    </location>
</feature>
<keyword evidence="4" id="KW-1003">Cell membrane</keyword>
<dbReference type="CDD" id="cd01116">
    <property type="entry name" value="P_permease"/>
    <property type="match status" value="1"/>
</dbReference>
<feature type="transmembrane region" description="Helical" evidence="8">
    <location>
        <begin position="138"/>
        <end position="155"/>
    </location>
</feature>
<comment type="similarity">
    <text evidence="2">Belongs to the CitM (TC 2.A.11) transporter family.</text>
</comment>
<evidence type="ECO:0000256" key="7">
    <source>
        <dbReference type="ARBA" id="ARBA00023136"/>
    </source>
</evidence>
<evidence type="ECO:0000256" key="5">
    <source>
        <dbReference type="ARBA" id="ARBA00022692"/>
    </source>
</evidence>
<comment type="caution">
    <text evidence="10">The sequence shown here is derived from an EMBL/GenBank/DDBJ whole genome shotgun (WGS) entry which is preliminary data.</text>
</comment>
<dbReference type="Proteomes" id="UP000767854">
    <property type="component" value="Unassembled WGS sequence"/>
</dbReference>
<keyword evidence="3" id="KW-0813">Transport</keyword>
<organism evidence="10 11">
    <name type="scientific">Fusibacter tunisiensis</name>
    <dbReference type="NCBI Taxonomy" id="1008308"/>
    <lineage>
        <taxon>Bacteria</taxon>
        <taxon>Bacillati</taxon>
        <taxon>Bacillota</taxon>
        <taxon>Clostridia</taxon>
        <taxon>Eubacteriales</taxon>
        <taxon>Eubacteriales Family XII. Incertae Sedis</taxon>
        <taxon>Fusibacter</taxon>
    </lineage>
</organism>
<feature type="transmembrane region" description="Helical" evidence="8">
    <location>
        <begin position="175"/>
        <end position="197"/>
    </location>
</feature>
<feature type="transmembrane region" description="Helical" evidence="8">
    <location>
        <begin position="246"/>
        <end position="264"/>
    </location>
</feature>
<gene>
    <name evidence="10" type="ORF">JOC49_002342</name>
</gene>
<evidence type="ECO:0000256" key="6">
    <source>
        <dbReference type="ARBA" id="ARBA00022989"/>
    </source>
</evidence>
<keyword evidence="7 8" id="KW-0472">Membrane</keyword>
<dbReference type="InterPro" id="IPR004680">
    <property type="entry name" value="Cit_transptr-like_dom"/>
</dbReference>
<feature type="transmembrane region" description="Helical" evidence="8">
    <location>
        <begin position="276"/>
        <end position="295"/>
    </location>
</feature>
<feature type="transmembrane region" description="Helical" evidence="8">
    <location>
        <begin position="116"/>
        <end position="131"/>
    </location>
</feature>
<keyword evidence="5 8" id="KW-0812">Transmembrane</keyword>
<accession>A0ABS2MTK5</accession>
<evidence type="ECO:0000256" key="1">
    <source>
        <dbReference type="ARBA" id="ARBA00004651"/>
    </source>
</evidence>
<dbReference type="InterPro" id="IPR051475">
    <property type="entry name" value="Diverse_Ion_Transporter"/>
</dbReference>
<feature type="transmembrane region" description="Helical" evidence="8">
    <location>
        <begin position="404"/>
        <end position="422"/>
    </location>
</feature>
<feature type="domain" description="Citrate transporter-like" evidence="9">
    <location>
        <begin position="18"/>
        <end position="367"/>
    </location>
</feature>
<evidence type="ECO:0000256" key="4">
    <source>
        <dbReference type="ARBA" id="ARBA00022475"/>
    </source>
</evidence>
<comment type="subcellular location">
    <subcellularLocation>
        <location evidence="1">Cell membrane</location>
        <topology evidence="1">Multi-pass membrane protein</topology>
    </subcellularLocation>
</comment>
<name>A0ABS2MTK5_9FIRM</name>
<dbReference type="InterPro" id="IPR000802">
    <property type="entry name" value="Arsenical_pump_ArsB"/>
</dbReference>
<reference evidence="10 11" key="1">
    <citation type="submission" date="2021-01" db="EMBL/GenBank/DDBJ databases">
        <title>Genomic Encyclopedia of Type Strains, Phase IV (KMG-IV): sequencing the most valuable type-strain genomes for metagenomic binning, comparative biology and taxonomic classification.</title>
        <authorList>
            <person name="Goeker M."/>
        </authorList>
    </citation>
    <scope>NUCLEOTIDE SEQUENCE [LARGE SCALE GENOMIC DNA]</scope>
    <source>
        <strain evidence="10 11">DSM 24436</strain>
    </source>
</reference>
<feature type="transmembrane region" description="Helical" evidence="8">
    <location>
        <begin position="50"/>
        <end position="72"/>
    </location>
</feature>
<feature type="transmembrane region" description="Helical" evidence="8">
    <location>
        <begin position="315"/>
        <end position="339"/>
    </location>
</feature>
<feature type="transmembrane region" description="Helical" evidence="8">
    <location>
        <begin position="218"/>
        <end position="240"/>
    </location>
</feature>
<evidence type="ECO:0000256" key="2">
    <source>
        <dbReference type="ARBA" id="ARBA00009843"/>
    </source>
</evidence>
<dbReference type="RefSeq" id="WP_204665207.1">
    <property type="nucleotide sequence ID" value="NZ_JAFBDT010000030.1"/>
</dbReference>
<dbReference type="PRINTS" id="PR00758">
    <property type="entry name" value="ARSENICPUMP"/>
</dbReference>
<dbReference type="Pfam" id="PF03600">
    <property type="entry name" value="CitMHS"/>
    <property type="match status" value="1"/>
</dbReference>
<dbReference type="PANTHER" id="PTHR43568">
    <property type="entry name" value="P PROTEIN"/>
    <property type="match status" value="1"/>
</dbReference>
<protein>
    <submittedName>
        <fullName evidence="10">Na+/H+ antiporter NhaD/arsenite permease-like protein</fullName>
    </submittedName>
</protein>
<evidence type="ECO:0000259" key="9">
    <source>
        <dbReference type="Pfam" id="PF03600"/>
    </source>
</evidence>
<evidence type="ECO:0000256" key="8">
    <source>
        <dbReference type="SAM" id="Phobius"/>
    </source>
</evidence>
<evidence type="ECO:0000256" key="3">
    <source>
        <dbReference type="ARBA" id="ARBA00022448"/>
    </source>
</evidence>
<dbReference type="EMBL" id="JAFBDT010000030">
    <property type="protein sequence ID" value="MBM7562781.1"/>
    <property type="molecule type" value="Genomic_DNA"/>
</dbReference>
<sequence length="425" mass="45973">MFGNTQLIVAIAIFTLTYVIIVSEKVNRTAIAIFGAVLMLIFNIEMQEEAIMHVDFNTIGLLVGMMIIVNILKRTGIFEYVAIKAAKAAKGDPWKIVLIFSILTGVSSAFLDNVTTILLVVPVTIVIANALKLNPIPFLVPEVLIANIGGTATLIGDPPNIMIGSATGLGFNDFIVNLGPVVIVITGITMVILKMVYGKTLVADELNKRQILSMNEQLAIKDKTLLIKSLIVLGITIIGFMSHQSLGYESATIALFGAGLLLLLSKLDPEDILMEIEWPTIFFFMALFILVGALEDVGVIHFLAEKMLDLTHGDLFFTAMLILWVSAIASAFLDNIPFVATMIPLITSIGDLSSISITPLWWALALGACLGGNGTLVGASANVIVSGMLEKQGYKLSFVEYMKIGFPIMLVSVAVSTVYLWVRYL</sequence>
<evidence type="ECO:0000313" key="11">
    <source>
        <dbReference type="Proteomes" id="UP000767854"/>
    </source>
</evidence>
<keyword evidence="11" id="KW-1185">Reference proteome</keyword>